<name>A0ABN3Z0J0_THEM3</name>
<dbReference type="RefSeq" id="WP_013150028.1">
    <property type="nucleotide sequence ID" value="NC_014209.1"/>
</dbReference>
<organism evidence="3 4">
    <name type="scientific">Thermoanaerobacter mathranii subsp. mathranii (strain DSM 11426 / CCUG 53645 / CIP 108742 / A3)</name>
    <dbReference type="NCBI Taxonomy" id="583358"/>
    <lineage>
        <taxon>Bacteria</taxon>
        <taxon>Bacillati</taxon>
        <taxon>Bacillota</taxon>
        <taxon>Clostridia</taxon>
        <taxon>Thermoanaerobacterales</taxon>
        <taxon>Thermoanaerobacteraceae</taxon>
        <taxon>Thermoanaerobacter</taxon>
    </lineage>
</organism>
<reference evidence="3 4" key="1">
    <citation type="submission" date="2010-05" db="EMBL/GenBank/DDBJ databases">
        <title>Complete sequence of Thermoanaerobacter mathranii subsp. mathranii mathranii str. A3.</title>
        <authorList>
            <consortium name="US DOE Joint Genome Institute"/>
            <person name="Lucas S."/>
            <person name="Copeland A."/>
            <person name="Lapidus A."/>
            <person name="Cheng J.-F."/>
            <person name="Bruce D."/>
            <person name="Goodwin L."/>
            <person name="Pitluck S."/>
            <person name="Held B."/>
            <person name="Detter J.C."/>
            <person name="Han C."/>
            <person name="Tapia R."/>
            <person name="Land M."/>
            <person name="Hauser L."/>
            <person name="Kyrpides N."/>
            <person name="Mikhailova N."/>
            <person name="Zhou J."/>
            <person name="Hemme C."/>
            <person name="Woyke T."/>
        </authorList>
    </citation>
    <scope>NUCLEOTIDE SEQUENCE [LARGE SCALE GENOMIC DNA]</scope>
    <source>
        <strain evidence="3 4">A3</strain>
    </source>
</reference>
<evidence type="ECO:0000256" key="1">
    <source>
        <dbReference type="ARBA" id="ARBA00023118"/>
    </source>
</evidence>
<accession>A0ABN3Z0J0</accession>
<gene>
    <name evidence="3" type="ordered locus">Tmath_0748</name>
</gene>
<dbReference type="NCBIfam" id="TIGR02580">
    <property type="entry name" value="cas_RAMP_Cmr4"/>
    <property type="match status" value="1"/>
</dbReference>
<dbReference type="InterPro" id="IPR013410">
    <property type="entry name" value="CRISPR-assoc_RAMP_Cmr4"/>
</dbReference>
<keyword evidence="4" id="KW-1185">Reference proteome</keyword>
<sequence length="322" mass="36450">MFKKAKPFFIYTETPTHVGSGSELGYVDLPIQREKHSGFPKIESSGLKGALRSAFKGDESLRENVEHIFGPEDGDLYAGAIGFLDARILLFPIKSARGIFGWITCPYVLSRFKEEISLCDRNELKELEGIETIEPNSIVEGSNLKLQNKGNNNVVILEEYSFTVKSNNKLQQFSEWLADTLFPKSQNGQNDFYSVFREKMKKDIIVISDDDFRDFTEMSTEVITRTRINPGKGTVENGALFNEEYVPENTLFYSLALASMLFIDEAEKEKIKKEEKSKPDEDFILDYFLNGIRKHEIIQIGGNATIGKGIVRIGALDRSDIK</sequence>
<dbReference type="Proteomes" id="UP000002064">
    <property type="component" value="Chromosome"/>
</dbReference>
<proteinExistence type="predicted"/>
<dbReference type="Pfam" id="PF03787">
    <property type="entry name" value="RAMPs"/>
    <property type="match status" value="1"/>
</dbReference>
<protein>
    <submittedName>
        <fullName evidence="3">CRISPR-associated RAMP protein, Cmr4 family</fullName>
    </submittedName>
</protein>
<evidence type="ECO:0000313" key="3">
    <source>
        <dbReference type="EMBL" id="ADH60488.1"/>
    </source>
</evidence>
<dbReference type="PANTHER" id="PTHR36700:SF1">
    <property type="entry name" value="CRISPR SYSTEM CMR SUBUNIT CMR4"/>
    <property type="match status" value="1"/>
</dbReference>
<evidence type="ECO:0000313" key="4">
    <source>
        <dbReference type="Proteomes" id="UP000002064"/>
    </source>
</evidence>
<keyword evidence="1" id="KW-0051">Antiviral defense</keyword>
<feature type="domain" description="CRISPR type III-associated protein" evidence="2">
    <location>
        <begin position="10"/>
        <end position="312"/>
    </location>
</feature>
<dbReference type="PANTHER" id="PTHR36700">
    <property type="entry name" value="CRISPR SYSTEM CMR SUBUNIT CMR4"/>
    <property type="match status" value="1"/>
</dbReference>
<dbReference type="EMBL" id="CP002032">
    <property type="protein sequence ID" value="ADH60488.1"/>
    <property type="molecule type" value="Genomic_DNA"/>
</dbReference>
<evidence type="ECO:0000259" key="2">
    <source>
        <dbReference type="Pfam" id="PF03787"/>
    </source>
</evidence>
<dbReference type="InterPro" id="IPR005537">
    <property type="entry name" value="RAMP_III_fam"/>
</dbReference>